<feature type="transmembrane region" description="Helical" evidence="9">
    <location>
        <begin position="102"/>
        <end position="119"/>
    </location>
</feature>
<keyword evidence="7" id="KW-0067">ATP-binding</keyword>
<sequence length="383" mass="39909">MQTPPPARRRCTLAAAPGLTDAALVLVCLALSLLAVKTPWSPLPWPVVAVAGALGSAAMWFRRRWPVAGAVAGAGTFALAGNPGPLLIGLYTGARYAPRRGGWLSGLAVWAGYVGWSWFDSGRVTVDDVLFPPLGIGLVVLAGINLATRDALLVSLQEQARRAEAERLLRDDRARAAERTRIAREMHDVLAHKVSLIALYAGALELRATDDPKLRDGTVLIRTTAREALVDLREVLGVLRTDVAPAPDAATGGQFPDLGALVGASRRAGHPVELHDEAGDLPAATARVVYRIVQEGLTNAHKHAPGALTTVSVGRTGDGSVAVSVHNGAGATPMDLPGSGTGLVGLAERIRLVGGALHSGPVAGTGWQLSAVVPWLDPRSELS</sequence>
<keyword evidence="9" id="KW-0472">Membrane</keyword>
<dbReference type="SUPFAM" id="SSF55874">
    <property type="entry name" value="ATPase domain of HSP90 chaperone/DNA topoisomerase II/histidine kinase"/>
    <property type="match status" value="1"/>
</dbReference>
<keyword evidence="4" id="KW-0808">Transferase</keyword>
<evidence type="ECO:0000256" key="1">
    <source>
        <dbReference type="ARBA" id="ARBA00000085"/>
    </source>
</evidence>
<evidence type="ECO:0000256" key="7">
    <source>
        <dbReference type="ARBA" id="ARBA00022840"/>
    </source>
</evidence>
<keyword evidence="5" id="KW-0547">Nucleotide-binding</keyword>
<dbReference type="RefSeq" id="WP_109600398.1">
    <property type="nucleotide sequence ID" value="NZ_BONA01000076.1"/>
</dbReference>
<reference evidence="11 12" key="1">
    <citation type="submission" date="2018-05" db="EMBL/GenBank/DDBJ databases">
        <title>Genomic Encyclopedia of Archaeal and Bacterial Type Strains, Phase II (KMG-II): from individual species to whole genera.</title>
        <authorList>
            <person name="Goeker M."/>
        </authorList>
    </citation>
    <scope>NUCLEOTIDE SEQUENCE [LARGE SCALE GENOMIC DNA]</scope>
    <source>
        <strain evidence="11 12">DSM 45184</strain>
    </source>
</reference>
<dbReference type="InterPro" id="IPR011712">
    <property type="entry name" value="Sig_transdc_His_kin_sub3_dim/P"/>
</dbReference>
<gene>
    <name evidence="11" type="ORF">BC793_12163</name>
</gene>
<dbReference type="GO" id="GO:0000155">
    <property type="term" value="F:phosphorelay sensor kinase activity"/>
    <property type="evidence" value="ECO:0007669"/>
    <property type="project" value="InterPro"/>
</dbReference>
<evidence type="ECO:0000256" key="6">
    <source>
        <dbReference type="ARBA" id="ARBA00022777"/>
    </source>
</evidence>
<dbReference type="InterPro" id="IPR050482">
    <property type="entry name" value="Sensor_HK_TwoCompSys"/>
</dbReference>
<comment type="caution">
    <text evidence="11">The sequence shown here is derived from an EMBL/GenBank/DDBJ whole genome shotgun (WGS) entry which is preliminary data.</text>
</comment>
<dbReference type="EMBL" id="QGGR01000021">
    <property type="protein sequence ID" value="PWK39796.1"/>
    <property type="molecule type" value="Genomic_DNA"/>
</dbReference>
<dbReference type="Proteomes" id="UP000245697">
    <property type="component" value="Unassembled WGS sequence"/>
</dbReference>
<evidence type="ECO:0000256" key="9">
    <source>
        <dbReference type="SAM" id="Phobius"/>
    </source>
</evidence>
<evidence type="ECO:0000259" key="10">
    <source>
        <dbReference type="Pfam" id="PF07730"/>
    </source>
</evidence>
<dbReference type="Gene3D" id="1.20.5.1930">
    <property type="match status" value="1"/>
</dbReference>
<dbReference type="Pfam" id="PF07730">
    <property type="entry name" value="HisKA_3"/>
    <property type="match status" value="1"/>
</dbReference>
<keyword evidence="9" id="KW-1133">Transmembrane helix</keyword>
<keyword evidence="3" id="KW-0597">Phosphoprotein</keyword>
<keyword evidence="9" id="KW-0812">Transmembrane</keyword>
<comment type="catalytic activity">
    <reaction evidence="1">
        <text>ATP + protein L-histidine = ADP + protein N-phospho-L-histidine.</text>
        <dbReference type="EC" id="2.7.13.3"/>
    </reaction>
</comment>
<accession>A0A316F3F7</accession>
<dbReference type="Gene3D" id="3.30.565.10">
    <property type="entry name" value="Histidine kinase-like ATPase, C-terminal domain"/>
    <property type="match status" value="1"/>
</dbReference>
<feature type="transmembrane region" description="Helical" evidence="9">
    <location>
        <begin position="12"/>
        <end position="36"/>
    </location>
</feature>
<keyword evidence="6 11" id="KW-0418">Kinase</keyword>
<evidence type="ECO:0000256" key="5">
    <source>
        <dbReference type="ARBA" id="ARBA00022741"/>
    </source>
</evidence>
<dbReference type="GO" id="GO:0005524">
    <property type="term" value="F:ATP binding"/>
    <property type="evidence" value="ECO:0007669"/>
    <property type="project" value="UniProtKB-KW"/>
</dbReference>
<name>A0A316F3F7_9ACTN</name>
<feature type="transmembrane region" description="Helical" evidence="9">
    <location>
        <begin position="67"/>
        <end position="90"/>
    </location>
</feature>
<proteinExistence type="predicted"/>
<keyword evidence="8" id="KW-0902">Two-component regulatory system</keyword>
<evidence type="ECO:0000313" key="11">
    <source>
        <dbReference type="EMBL" id="PWK39796.1"/>
    </source>
</evidence>
<evidence type="ECO:0000256" key="3">
    <source>
        <dbReference type="ARBA" id="ARBA00022553"/>
    </source>
</evidence>
<dbReference type="PANTHER" id="PTHR24421">
    <property type="entry name" value="NITRATE/NITRITE SENSOR PROTEIN NARX-RELATED"/>
    <property type="match status" value="1"/>
</dbReference>
<feature type="domain" description="Signal transduction histidine kinase subgroup 3 dimerisation and phosphoacceptor" evidence="10">
    <location>
        <begin position="178"/>
        <end position="242"/>
    </location>
</feature>
<keyword evidence="12" id="KW-1185">Reference proteome</keyword>
<dbReference type="GO" id="GO:0046983">
    <property type="term" value="F:protein dimerization activity"/>
    <property type="evidence" value="ECO:0007669"/>
    <property type="project" value="InterPro"/>
</dbReference>
<dbReference type="OrthoDB" id="227596at2"/>
<evidence type="ECO:0000256" key="2">
    <source>
        <dbReference type="ARBA" id="ARBA00012438"/>
    </source>
</evidence>
<organism evidence="11 12">
    <name type="scientific">Actinoplanes xinjiangensis</name>
    <dbReference type="NCBI Taxonomy" id="512350"/>
    <lineage>
        <taxon>Bacteria</taxon>
        <taxon>Bacillati</taxon>
        <taxon>Actinomycetota</taxon>
        <taxon>Actinomycetes</taxon>
        <taxon>Micromonosporales</taxon>
        <taxon>Micromonosporaceae</taxon>
        <taxon>Actinoplanes</taxon>
    </lineage>
</organism>
<protein>
    <recommendedName>
        <fullName evidence="2">histidine kinase</fullName>
        <ecNumber evidence="2">2.7.13.3</ecNumber>
    </recommendedName>
</protein>
<evidence type="ECO:0000256" key="4">
    <source>
        <dbReference type="ARBA" id="ARBA00022679"/>
    </source>
</evidence>
<dbReference type="InterPro" id="IPR036890">
    <property type="entry name" value="HATPase_C_sf"/>
</dbReference>
<dbReference type="GO" id="GO:0016020">
    <property type="term" value="C:membrane"/>
    <property type="evidence" value="ECO:0007669"/>
    <property type="project" value="InterPro"/>
</dbReference>
<evidence type="ECO:0000256" key="8">
    <source>
        <dbReference type="ARBA" id="ARBA00023012"/>
    </source>
</evidence>
<feature type="transmembrane region" description="Helical" evidence="9">
    <location>
        <begin position="131"/>
        <end position="152"/>
    </location>
</feature>
<dbReference type="AlphaFoldDB" id="A0A316F3F7"/>
<dbReference type="PANTHER" id="PTHR24421:SF10">
    <property type="entry name" value="NITRATE_NITRITE SENSOR PROTEIN NARQ"/>
    <property type="match status" value="1"/>
</dbReference>
<dbReference type="EC" id="2.7.13.3" evidence="2"/>
<dbReference type="CDD" id="cd16917">
    <property type="entry name" value="HATPase_UhpB-NarQ-NarX-like"/>
    <property type="match status" value="1"/>
</dbReference>
<evidence type="ECO:0000313" key="12">
    <source>
        <dbReference type="Proteomes" id="UP000245697"/>
    </source>
</evidence>